<evidence type="ECO:0008006" key="5">
    <source>
        <dbReference type="Google" id="ProtNLM"/>
    </source>
</evidence>
<keyword evidence="4" id="KW-1185">Reference proteome</keyword>
<evidence type="ECO:0000256" key="1">
    <source>
        <dbReference type="SAM" id="MobiDB-lite"/>
    </source>
</evidence>
<sequence>MSVRKLLLRSITLAALCGSGVAAFVHYDLAATPVRAEVGAVVLTAGPAPASTPPAQPEAPTQALEQGGPIPPTAETPREDAVALSPLGLPCGLNVSAEAMPGAMVALDIIDPCAPETRVDITHGALRFSGRTDAMGLLTLDIPALETPAFFTVRLETGAEATTLAGLPDLIDHARAAITWTGDIGLQLHGYLGEATFGQTGHVWQDSPGSVADASIGAGGFLSILGDPGLAQPQLAQVFTIPRALRDDLSLVVEVPITETTCGRPVRAQSLQITPGEAIEIRPVTMTLPGCEAVGEFLMLQNLFLDLRLASN</sequence>
<protein>
    <recommendedName>
        <fullName evidence="5">Translocase</fullName>
    </recommendedName>
</protein>
<dbReference type="OrthoDB" id="7956241at2"/>
<evidence type="ECO:0000313" key="3">
    <source>
        <dbReference type="EMBL" id="PWK61666.1"/>
    </source>
</evidence>
<dbReference type="EMBL" id="QGGW01000002">
    <property type="protein sequence ID" value="PWK61666.1"/>
    <property type="molecule type" value="Genomic_DNA"/>
</dbReference>
<keyword evidence="2" id="KW-0732">Signal</keyword>
<feature type="chain" id="PRO_5016371681" description="Translocase" evidence="2">
    <location>
        <begin position="23"/>
        <end position="312"/>
    </location>
</feature>
<gene>
    <name evidence="3" type="ORF">C7455_102358</name>
</gene>
<dbReference type="RefSeq" id="WP_109666716.1">
    <property type="nucleotide sequence ID" value="NZ_QGGW01000002.1"/>
</dbReference>
<organism evidence="3 4">
    <name type="scientific">Roseicyclus mahoneyensis</name>
    <dbReference type="NCBI Taxonomy" id="164332"/>
    <lineage>
        <taxon>Bacteria</taxon>
        <taxon>Pseudomonadati</taxon>
        <taxon>Pseudomonadota</taxon>
        <taxon>Alphaproteobacteria</taxon>
        <taxon>Rhodobacterales</taxon>
        <taxon>Roseobacteraceae</taxon>
        <taxon>Roseicyclus</taxon>
    </lineage>
</organism>
<proteinExistence type="predicted"/>
<name>A0A316GM73_9RHOB</name>
<dbReference type="AlphaFoldDB" id="A0A316GM73"/>
<accession>A0A316GM73</accession>
<dbReference type="Proteomes" id="UP000245708">
    <property type="component" value="Unassembled WGS sequence"/>
</dbReference>
<evidence type="ECO:0000256" key="2">
    <source>
        <dbReference type="SAM" id="SignalP"/>
    </source>
</evidence>
<comment type="caution">
    <text evidence="3">The sequence shown here is derived from an EMBL/GenBank/DDBJ whole genome shotgun (WGS) entry which is preliminary data.</text>
</comment>
<feature type="signal peptide" evidence="2">
    <location>
        <begin position="1"/>
        <end position="22"/>
    </location>
</feature>
<evidence type="ECO:0000313" key="4">
    <source>
        <dbReference type="Proteomes" id="UP000245708"/>
    </source>
</evidence>
<feature type="region of interest" description="Disordered" evidence="1">
    <location>
        <begin position="48"/>
        <end position="77"/>
    </location>
</feature>
<reference evidence="3 4" key="1">
    <citation type="submission" date="2018-05" db="EMBL/GenBank/DDBJ databases">
        <title>Genomic Encyclopedia of Type Strains, Phase IV (KMG-IV): sequencing the most valuable type-strain genomes for metagenomic binning, comparative biology and taxonomic classification.</title>
        <authorList>
            <person name="Goeker M."/>
        </authorList>
    </citation>
    <scope>NUCLEOTIDE SEQUENCE [LARGE SCALE GENOMIC DNA]</scope>
    <source>
        <strain evidence="3 4">DSM 16097</strain>
    </source>
</reference>